<keyword evidence="2" id="KW-1185">Reference proteome</keyword>
<sequence length="428" mass="47419">MVPGDHVTQRHRGGSVLLDVTSLIGAEEYIVSQNHRSRPQDPFARQCFVEVVQSLIFVPEVHVVHPTLPSPTPDDFGERPHLLRELIQADLVRPLALPADRWASATAAQAKALDDLTTALGTTSVIQFVDQAIVCDGARPGRDSLSARLIDWSRFQQATVRVSGHHNVRIDSHDGIEPDEFGEWARSAAVVLHRALAPVAPPGEGKYLMATLARGLKYQARADAAGLCYQPHPMRRDFLLTFDLNQQGAEDSLVLEVIKTIRGIPGSIAEASGQTEALRVRLLEFELPLIGGRLWSDGETGKLADLAWIHRVVDRIKQYRAEASDLRAAIATCVTDEDYLRLARDIEGVRTRLLETLGLRRAEPSPLERDLVEGVASVAQTATGLPIVSGLYFGSRGIGRGVVRRLRSRPFQQFLYREFIRAWRLTRP</sequence>
<proteinExistence type="predicted"/>
<dbReference type="RefSeq" id="WP_377249691.1">
    <property type="nucleotide sequence ID" value="NZ_JBHLUH010000012.1"/>
</dbReference>
<reference evidence="1 2" key="1">
    <citation type="submission" date="2024-09" db="EMBL/GenBank/DDBJ databases">
        <authorList>
            <person name="Sun Q."/>
            <person name="Mori K."/>
        </authorList>
    </citation>
    <scope>NUCLEOTIDE SEQUENCE [LARGE SCALE GENOMIC DNA]</scope>
    <source>
        <strain evidence="1 2">TBRC 3947</strain>
    </source>
</reference>
<comment type="caution">
    <text evidence="1">The sequence shown here is derived from an EMBL/GenBank/DDBJ whole genome shotgun (WGS) entry which is preliminary data.</text>
</comment>
<gene>
    <name evidence="1" type="ORF">ACFFIA_11755</name>
</gene>
<evidence type="ECO:0000313" key="1">
    <source>
        <dbReference type="EMBL" id="MFC0528335.1"/>
    </source>
</evidence>
<protein>
    <submittedName>
        <fullName evidence="1">Uncharacterized protein</fullName>
    </submittedName>
</protein>
<dbReference type="Proteomes" id="UP001589867">
    <property type="component" value="Unassembled WGS sequence"/>
</dbReference>
<dbReference type="EMBL" id="JBHLUH010000012">
    <property type="protein sequence ID" value="MFC0528335.1"/>
    <property type="molecule type" value="Genomic_DNA"/>
</dbReference>
<evidence type="ECO:0000313" key="2">
    <source>
        <dbReference type="Proteomes" id="UP001589867"/>
    </source>
</evidence>
<organism evidence="1 2">
    <name type="scientific">Phytohabitans kaempferiae</name>
    <dbReference type="NCBI Taxonomy" id="1620943"/>
    <lineage>
        <taxon>Bacteria</taxon>
        <taxon>Bacillati</taxon>
        <taxon>Actinomycetota</taxon>
        <taxon>Actinomycetes</taxon>
        <taxon>Micromonosporales</taxon>
        <taxon>Micromonosporaceae</taxon>
    </lineage>
</organism>
<accession>A0ABV6M0W7</accession>
<name>A0ABV6M0W7_9ACTN</name>